<dbReference type="CDD" id="cd01271">
    <property type="entry name" value="PTB2_Fe65"/>
    <property type="match status" value="1"/>
</dbReference>
<evidence type="ECO:0000259" key="3">
    <source>
        <dbReference type="PROSITE" id="PS01179"/>
    </source>
</evidence>
<dbReference type="InterPro" id="IPR001202">
    <property type="entry name" value="WW_dom"/>
</dbReference>
<feature type="domain" description="WW" evidence="4">
    <location>
        <begin position="29"/>
        <end position="61"/>
    </location>
</feature>
<gene>
    <name evidence="5" type="ORF">KC01_LOCUS4546</name>
</gene>
<dbReference type="SMART" id="SM00462">
    <property type="entry name" value="PTB"/>
    <property type="match status" value="2"/>
</dbReference>
<feature type="region of interest" description="Disordered" evidence="2">
    <location>
        <begin position="51"/>
        <end position="104"/>
    </location>
</feature>
<dbReference type="EMBL" id="OZ035833">
    <property type="protein sequence ID" value="CAL1572517.1"/>
    <property type="molecule type" value="Genomic_DNA"/>
</dbReference>
<dbReference type="Pfam" id="PF00397">
    <property type="entry name" value="WW"/>
    <property type="match status" value="1"/>
</dbReference>
<keyword evidence="6" id="KW-1185">Reference proteome</keyword>
<protein>
    <submittedName>
        <fullName evidence="5">Uncharacterized protein</fullName>
    </submittedName>
</protein>
<dbReference type="SUPFAM" id="SSF51045">
    <property type="entry name" value="WW domain"/>
    <property type="match status" value="1"/>
</dbReference>
<name>A0AAV2J9N0_KNICA</name>
<dbReference type="PANTHER" id="PTHR14058">
    <property type="entry name" value="AMYLOID BETA A4 PRECURSOR PROTEIN-BINDING FAMILY B"/>
    <property type="match status" value="1"/>
</dbReference>
<evidence type="ECO:0000256" key="2">
    <source>
        <dbReference type="SAM" id="MobiDB-lite"/>
    </source>
</evidence>
<dbReference type="SUPFAM" id="SSF50729">
    <property type="entry name" value="PH domain-like"/>
    <property type="match status" value="2"/>
</dbReference>
<dbReference type="InterPro" id="IPR006020">
    <property type="entry name" value="PTB/PI_dom"/>
</dbReference>
<dbReference type="GO" id="GO:0005737">
    <property type="term" value="C:cytoplasm"/>
    <property type="evidence" value="ECO:0007669"/>
    <property type="project" value="TreeGrafter"/>
</dbReference>
<evidence type="ECO:0000313" key="5">
    <source>
        <dbReference type="EMBL" id="CAL1572517.1"/>
    </source>
</evidence>
<dbReference type="SMART" id="SM00456">
    <property type="entry name" value="WW"/>
    <property type="match status" value="1"/>
</dbReference>
<organism evidence="5 6">
    <name type="scientific">Knipowitschia caucasica</name>
    <name type="common">Caucasian dwarf goby</name>
    <name type="synonym">Pomatoschistus caucasicus</name>
    <dbReference type="NCBI Taxonomy" id="637954"/>
    <lineage>
        <taxon>Eukaryota</taxon>
        <taxon>Metazoa</taxon>
        <taxon>Chordata</taxon>
        <taxon>Craniata</taxon>
        <taxon>Vertebrata</taxon>
        <taxon>Euteleostomi</taxon>
        <taxon>Actinopterygii</taxon>
        <taxon>Neopterygii</taxon>
        <taxon>Teleostei</taxon>
        <taxon>Neoteleostei</taxon>
        <taxon>Acanthomorphata</taxon>
        <taxon>Gobiaria</taxon>
        <taxon>Gobiiformes</taxon>
        <taxon>Gobioidei</taxon>
        <taxon>Gobiidae</taxon>
        <taxon>Gobiinae</taxon>
        <taxon>Knipowitschia</taxon>
    </lineage>
</organism>
<dbReference type="PROSITE" id="PS01179">
    <property type="entry name" value="PID"/>
    <property type="match status" value="1"/>
</dbReference>
<dbReference type="PROSITE" id="PS01159">
    <property type="entry name" value="WW_DOMAIN_1"/>
    <property type="match status" value="1"/>
</dbReference>
<dbReference type="Gene3D" id="2.20.70.10">
    <property type="match status" value="1"/>
</dbReference>
<dbReference type="GO" id="GO:0006355">
    <property type="term" value="P:regulation of DNA-templated transcription"/>
    <property type="evidence" value="ECO:0007669"/>
    <property type="project" value="TreeGrafter"/>
</dbReference>
<sequence length="453" mass="50434">MMGKDYSLAIIIVNCDDNVWTDQNLQSDPELPPGWRTITDSTGTYYWHLPTGDTQWEKPGESLPQEKAQELSPGHRPPLRSSWPENLPPAEPRERGDLRDVSDPDSQVFSVRSLGWMQVLEEDLGPGRSSLVVSQVIQNLSQNHSRTRSTESPPQNNDSAETLEASGEGREMRLVLKKESLMLLDPLDHSPLHCQPISNIRVWGVGCNNGRCDARARSISTALHRLCTQMMSHQSTRPPRSLTCDSIAPEDFPRQVQCVEAVQQQQRFPVQYMGNLPVSRATGMEVVNRAINSLMTSDPDDWSSAHIHVSHSALCLWRGEELLWELPVRLLSFLAVGQDTHTFGFIADRGKKFECHVFYCQPHAGELSEAVQAACMVQYQRCLVAQMPRHRPKVKRTTSVDATATALHRFHGNSSSSAHSSGVTNVSGTAVSTSGVRRVMALFDSLRNKPAVT</sequence>
<dbReference type="GO" id="GO:0001540">
    <property type="term" value="F:amyloid-beta binding"/>
    <property type="evidence" value="ECO:0007669"/>
    <property type="project" value="InterPro"/>
</dbReference>
<dbReference type="InterPro" id="IPR036020">
    <property type="entry name" value="WW_dom_sf"/>
</dbReference>
<evidence type="ECO:0000256" key="1">
    <source>
        <dbReference type="ARBA" id="ARBA00022737"/>
    </source>
</evidence>
<dbReference type="FunFam" id="2.30.29.30:FF:000034">
    <property type="entry name" value="amyloid beta A4 precursor protein-binding family B member 2"/>
    <property type="match status" value="1"/>
</dbReference>
<keyword evidence="1" id="KW-0677">Repeat</keyword>
<dbReference type="PANTHER" id="PTHR14058:SF10">
    <property type="entry name" value="AMYLOID-BETA A4 PRECURSOR PROTEIN-BINDING FAMILY B MEMBER 3"/>
    <property type="match status" value="1"/>
</dbReference>
<reference evidence="5 6" key="1">
    <citation type="submission" date="2024-04" db="EMBL/GenBank/DDBJ databases">
        <authorList>
            <person name="Waldvogel A.-M."/>
            <person name="Schoenle A."/>
        </authorList>
    </citation>
    <scope>NUCLEOTIDE SEQUENCE [LARGE SCALE GENOMIC DNA]</scope>
</reference>
<proteinExistence type="predicted"/>
<dbReference type="AlphaFoldDB" id="A0AAV2J9N0"/>
<evidence type="ECO:0000259" key="4">
    <source>
        <dbReference type="PROSITE" id="PS50020"/>
    </source>
</evidence>
<dbReference type="InterPro" id="IPR011993">
    <property type="entry name" value="PH-like_dom_sf"/>
</dbReference>
<feature type="compositionally biased region" description="Polar residues" evidence="2">
    <location>
        <begin position="141"/>
        <end position="160"/>
    </location>
</feature>
<dbReference type="InterPro" id="IPR039576">
    <property type="entry name" value="APBB1/2/3"/>
</dbReference>
<dbReference type="Pfam" id="PF00640">
    <property type="entry name" value="PID"/>
    <property type="match status" value="2"/>
</dbReference>
<feature type="domain" description="PID" evidence="3">
    <location>
        <begin position="268"/>
        <end position="388"/>
    </location>
</feature>
<dbReference type="Gene3D" id="2.30.29.30">
    <property type="entry name" value="Pleckstrin-homology domain (PH domain)/Phosphotyrosine-binding domain (PTB)"/>
    <property type="match status" value="2"/>
</dbReference>
<dbReference type="GO" id="GO:0005634">
    <property type="term" value="C:nucleus"/>
    <property type="evidence" value="ECO:0007669"/>
    <property type="project" value="TreeGrafter"/>
</dbReference>
<evidence type="ECO:0000313" key="6">
    <source>
        <dbReference type="Proteomes" id="UP001497482"/>
    </source>
</evidence>
<feature type="compositionally biased region" description="Basic and acidic residues" evidence="2">
    <location>
        <begin position="91"/>
        <end position="102"/>
    </location>
</feature>
<dbReference type="Proteomes" id="UP001497482">
    <property type="component" value="Chromosome 11"/>
</dbReference>
<dbReference type="PROSITE" id="PS50020">
    <property type="entry name" value="WW_DOMAIN_2"/>
    <property type="match status" value="1"/>
</dbReference>
<accession>A0AAV2J9N0</accession>
<feature type="region of interest" description="Disordered" evidence="2">
    <location>
        <begin position="141"/>
        <end position="168"/>
    </location>
</feature>
<dbReference type="CDD" id="cd00201">
    <property type="entry name" value="WW"/>
    <property type="match status" value="1"/>
</dbReference>